<keyword evidence="1" id="KW-0479">Metal-binding</keyword>
<protein>
    <submittedName>
        <fullName evidence="6">Multicopper oxidase type 2</fullName>
    </submittedName>
</protein>
<accession>A7IKU4</accession>
<dbReference type="PROSITE" id="PS00079">
    <property type="entry name" value="MULTICOPPER_OXIDASE1"/>
    <property type="match status" value="1"/>
</dbReference>
<dbReference type="CDD" id="cd13896">
    <property type="entry name" value="CuRO_3_CopA"/>
    <property type="match status" value="1"/>
</dbReference>
<evidence type="ECO:0000256" key="2">
    <source>
        <dbReference type="ARBA" id="ARBA00023002"/>
    </source>
</evidence>
<reference evidence="6 7" key="1">
    <citation type="submission" date="2007-07" db="EMBL/GenBank/DDBJ databases">
        <title>Complete sequence of chromosome of Xanthobacter autotrophicus Py2.</title>
        <authorList>
            <consortium name="US DOE Joint Genome Institute"/>
            <person name="Copeland A."/>
            <person name="Lucas S."/>
            <person name="Lapidus A."/>
            <person name="Barry K."/>
            <person name="Glavina del Rio T."/>
            <person name="Hammon N."/>
            <person name="Israni S."/>
            <person name="Dalin E."/>
            <person name="Tice H."/>
            <person name="Pitluck S."/>
            <person name="Sims D."/>
            <person name="Brettin T."/>
            <person name="Bruce D."/>
            <person name="Detter J.C."/>
            <person name="Han C."/>
            <person name="Tapia R."/>
            <person name="Brainard J."/>
            <person name="Schmutz J."/>
            <person name="Larimer F."/>
            <person name="Land M."/>
            <person name="Hauser L."/>
            <person name="Kyrpides N."/>
            <person name="Kim E."/>
            <person name="Ensigns S.A."/>
            <person name="Richardson P."/>
        </authorList>
    </citation>
    <scope>NUCLEOTIDE SEQUENCE [LARGE SCALE GENOMIC DNA]</scope>
    <source>
        <strain evidence="7">ATCC BAA-1158 / Py2</strain>
    </source>
</reference>
<evidence type="ECO:0000259" key="5">
    <source>
        <dbReference type="Pfam" id="PF07732"/>
    </source>
</evidence>
<feature type="domain" description="Plastocyanin-like" evidence="3">
    <location>
        <begin position="265"/>
        <end position="362"/>
    </location>
</feature>
<evidence type="ECO:0000313" key="6">
    <source>
        <dbReference type="EMBL" id="ABS68637.1"/>
    </source>
</evidence>
<dbReference type="KEGG" id="xau:Xaut_3408"/>
<dbReference type="PROSITE" id="PS51318">
    <property type="entry name" value="TAT"/>
    <property type="match status" value="1"/>
</dbReference>
<dbReference type="InterPro" id="IPR011707">
    <property type="entry name" value="Cu-oxidase-like_N"/>
</dbReference>
<dbReference type="InterPro" id="IPR008972">
    <property type="entry name" value="Cupredoxin"/>
</dbReference>
<proteinExistence type="predicted"/>
<dbReference type="InterPro" id="IPR006311">
    <property type="entry name" value="TAT_signal"/>
</dbReference>
<dbReference type="Pfam" id="PF00394">
    <property type="entry name" value="Cu-oxidase"/>
    <property type="match status" value="1"/>
</dbReference>
<dbReference type="GO" id="GO:0005507">
    <property type="term" value="F:copper ion binding"/>
    <property type="evidence" value="ECO:0007669"/>
    <property type="project" value="InterPro"/>
</dbReference>
<dbReference type="EMBL" id="CP000781">
    <property type="protein sequence ID" value="ABS68637.1"/>
    <property type="molecule type" value="Genomic_DNA"/>
</dbReference>
<dbReference type="PROSITE" id="PS00080">
    <property type="entry name" value="MULTICOPPER_OXIDASE2"/>
    <property type="match status" value="1"/>
</dbReference>
<feature type="domain" description="Plastocyanin-like" evidence="4">
    <location>
        <begin position="406"/>
        <end position="515"/>
    </location>
</feature>
<dbReference type="GO" id="GO:0016491">
    <property type="term" value="F:oxidoreductase activity"/>
    <property type="evidence" value="ECO:0007669"/>
    <property type="project" value="UniProtKB-KW"/>
</dbReference>
<evidence type="ECO:0000256" key="1">
    <source>
        <dbReference type="ARBA" id="ARBA00022723"/>
    </source>
</evidence>
<dbReference type="CDD" id="cd13887">
    <property type="entry name" value="CuRO_2_MCO_like_2"/>
    <property type="match status" value="1"/>
</dbReference>
<evidence type="ECO:0000259" key="4">
    <source>
        <dbReference type="Pfam" id="PF07731"/>
    </source>
</evidence>
<organism evidence="6 7">
    <name type="scientific">Xanthobacter autotrophicus (strain ATCC BAA-1158 / Py2)</name>
    <dbReference type="NCBI Taxonomy" id="78245"/>
    <lineage>
        <taxon>Bacteria</taxon>
        <taxon>Pseudomonadati</taxon>
        <taxon>Pseudomonadota</taxon>
        <taxon>Alphaproteobacteria</taxon>
        <taxon>Hyphomicrobiales</taxon>
        <taxon>Xanthobacteraceae</taxon>
        <taxon>Xanthobacter</taxon>
    </lineage>
</organism>
<name>A7IKU4_XANP2</name>
<dbReference type="Proteomes" id="UP000002417">
    <property type="component" value="Chromosome"/>
</dbReference>
<dbReference type="Pfam" id="PF07731">
    <property type="entry name" value="Cu-oxidase_2"/>
    <property type="match status" value="1"/>
</dbReference>
<dbReference type="HOGENOM" id="CLU_009100_6_0_5"/>
<dbReference type="InterPro" id="IPR011706">
    <property type="entry name" value="Cu-oxidase_C"/>
</dbReference>
<dbReference type="InterPro" id="IPR001117">
    <property type="entry name" value="Cu-oxidase_2nd"/>
</dbReference>
<dbReference type="InterPro" id="IPR002355">
    <property type="entry name" value="Cu_oxidase_Cu_BS"/>
</dbReference>
<dbReference type="STRING" id="78245.Xaut_3408"/>
<dbReference type="Gene3D" id="2.60.40.420">
    <property type="entry name" value="Cupredoxins - blue copper proteins"/>
    <property type="match status" value="3"/>
</dbReference>
<feature type="domain" description="Plastocyanin-like" evidence="5">
    <location>
        <begin position="64"/>
        <end position="138"/>
    </location>
</feature>
<dbReference type="InterPro" id="IPR034279">
    <property type="entry name" value="CuRO_3_CopA"/>
</dbReference>
<dbReference type="PhylomeDB" id="A7IKU4"/>
<dbReference type="eggNOG" id="COG2132">
    <property type="taxonomic scope" value="Bacteria"/>
</dbReference>
<sequence>MTRPMFQSAPSRRTVLAGGAALGALALSGGWQRALAAPLLTVESLTLDVNGKAAKVFAVKGPSGEGLFAKEGDRLTGAVLNASQSPAVMHWHGQIFAPPDQDRARPNGGELAPGGIDQVDFRLTPGTHWMHSHTLSEQQLLAAPLVTREADAGDVQDVVVMLHDFSFRSPEEILAELGGANTHGGHGGHGMGQQMQGMPGMAMPGMDHSGHGMGAMGAGQGAMPGGAMHGGGMQGGGMPGGGMPGGGMMVHANDVAYDAFLANRRTLADPDVVQVEKGGRVRLRIINGGTATAFFITVPGLKATCIAVDGTPCVPLAADAFPLAQGQRIDLLAEIPASGGAFPVLAQVEASPRRTGLVLATAGAAIARVGEMADRPQGLLDLAFEGQLSALKPLAVRRADKVFPIMLGEEPGYRWTINGRIHGEDVPFSVQQGERVEMTFLNPTGMSHPMHLHGHHFQVVGIGGRRFSGALRDTVMVPPHTPVTIAFDAGQKGEWFLHCHHLYHMATGMMAVVKVT</sequence>
<keyword evidence="7" id="KW-1185">Reference proteome</keyword>
<dbReference type="SUPFAM" id="SSF49503">
    <property type="entry name" value="Cupredoxins"/>
    <property type="match status" value="3"/>
</dbReference>
<dbReference type="InterPro" id="IPR033138">
    <property type="entry name" value="Cu_oxidase_CS"/>
</dbReference>
<keyword evidence="2" id="KW-0560">Oxidoreductase</keyword>
<gene>
    <name evidence="6" type="ordered locus">Xaut_3408</name>
</gene>
<evidence type="ECO:0000313" key="7">
    <source>
        <dbReference type="Proteomes" id="UP000002417"/>
    </source>
</evidence>
<evidence type="ECO:0000259" key="3">
    <source>
        <dbReference type="Pfam" id="PF00394"/>
    </source>
</evidence>
<dbReference type="Pfam" id="PF07732">
    <property type="entry name" value="Cu-oxidase_3"/>
    <property type="match status" value="1"/>
</dbReference>
<dbReference type="PANTHER" id="PTHR11709">
    <property type="entry name" value="MULTI-COPPER OXIDASE"/>
    <property type="match status" value="1"/>
</dbReference>
<dbReference type="InterPro" id="IPR045087">
    <property type="entry name" value="Cu-oxidase_fam"/>
</dbReference>
<dbReference type="AlphaFoldDB" id="A7IKU4"/>